<reference evidence="5" key="1">
    <citation type="journal article" date="2019" name="Int. J. Syst. Evol. Microbiol.">
        <title>The Global Catalogue of Microorganisms (GCM) 10K type strain sequencing project: providing services to taxonomists for standard genome sequencing and annotation.</title>
        <authorList>
            <consortium name="The Broad Institute Genomics Platform"/>
            <consortium name="The Broad Institute Genome Sequencing Center for Infectious Disease"/>
            <person name="Wu L."/>
            <person name="Ma J."/>
        </authorList>
    </citation>
    <scope>NUCLEOTIDE SEQUENCE [LARGE SCALE GENOMIC DNA]</scope>
    <source>
        <strain evidence="5">JCM 1490</strain>
    </source>
</reference>
<protein>
    <submittedName>
        <fullName evidence="4">Ankyrin repeat domain-containing protein</fullName>
    </submittedName>
</protein>
<dbReference type="PANTHER" id="PTHR24171">
    <property type="entry name" value="ANKYRIN REPEAT DOMAIN-CONTAINING PROTEIN 39-RELATED"/>
    <property type="match status" value="1"/>
</dbReference>
<dbReference type="RefSeq" id="WP_382394139.1">
    <property type="nucleotide sequence ID" value="NZ_JBHTCQ010000002.1"/>
</dbReference>
<evidence type="ECO:0000256" key="2">
    <source>
        <dbReference type="ARBA" id="ARBA00023043"/>
    </source>
</evidence>
<proteinExistence type="predicted"/>
<keyword evidence="5" id="KW-1185">Reference proteome</keyword>
<dbReference type="PROSITE" id="PS50088">
    <property type="entry name" value="ANK_REPEAT"/>
    <property type="match status" value="2"/>
</dbReference>
<dbReference type="EMBL" id="JBHTCQ010000002">
    <property type="protein sequence ID" value="MFC7405576.1"/>
    <property type="molecule type" value="Genomic_DNA"/>
</dbReference>
<comment type="caution">
    <text evidence="4">The sequence shown here is derived from an EMBL/GenBank/DDBJ whole genome shotgun (WGS) entry which is preliminary data.</text>
</comment>
<dbReference type="Gene3D" id="1.25.40.20">
    <property type="entry name" value="Ankyrin repeat-containing domain"/>
    <property type="match status" value="1"/>
</dbReference>
<dbReference type="SUPFAM" id="SSF48403">
    <property type="entry name" value="Ankyrin repeat"/>
    <property type="match status" value="1"/>
</dbReference>
<evidence type="ECO:0000313" key="5">
    <source>
        <dbReference type="Proteomes" id="UP001596455"/>
    </source>
</evidence>
<name>A0ABW2Q8M6_9MICO</name>
<feature type="repeat" description="ANK" evidence="3">
    <location>
        <begin position="43"/>
        <end position="75"/>
    </location>
</feature>
<feature type="repeat" description="ANK" evidence="3">
    <location>
        <begin position="76"/>
        <end position="108"/>
    </location>
</feature>
<evidence type="ECO:0000313" key="4">
    <source>
        <dbReference type="EMBL" id="MFC7405576.1"/>
    </source>
</evidence>
<dbReference type="Proteomes" id="UP001596455">
    <property type="component" value="Unassembled WGS sequence"/>
</dbReference>
<organism evidence="4 5">
    <name type="scientific">Georgenia alba</name>
    <dbReference type="NCBI Taxonomy" id="2233858"/>
    <lineage>
        <taxon>Bacteria</taxon>
        <taxon>Bacillati</taxon>
        <taxon>Actinomycetota</taxon>
        <taxon>Actinomycetes</taxon>
        <taxon>Micrococcales</taxon>
        <taxon>Bogoriellaceae</taxon>
        <taxon>Georgenia</taxon>
    </lineage>
</organism>
<dbReference type="InterPro" id="IPR002110">
    <property type="entry name" value="Ankyrin_rpt"/>
</dbReference>
<dbReference type="PROSITE" id="PS50297">
    <property type="entry name" value="ANK_REP_REGION"/>
    <property type="match status" value="2"/>
</dbReference>
<keyword evidence="1" id="KW-0677">Repeat</keyword>
<keyword evidence="2 3" id="KW-0040">ANK repeat</keyword>
<dbReference type="SMART" id="SM00248">
    <property type="entry name" value="ANK"/>
    <property type="match status" value="2"/>
</dbReference>
<dbReference type="Pfam" id="PF12796">
    <property type="entry name" value="Ank_2"/>
    <property type="match status" value="1"/>
</dbReference>
<gene>
    <name evidence="4" type="ORF">ACFQQL_10695</name>
</gene>
<evidence type="ECO:0000256" key="1">
    <source>
        <dbReference type="ARBA" id="ARBA00022737"/>
    </source>
</evidence>
<dbReference type="InterPro" id="IPR036770">
    <property type="entry name" value="Ankyrin_rpt-contain_sf"/>
</dbReference>
<sequence>MSTPDDGAIALAQKMLDLAREGRTAELTGYLDAGAPVNLTDAKGDTLLILAAYHQQPETVAALLERGADVERLNDRGQTALICAVFRQDPEIVRLLTAAGADPDGGTPSARATAEYFQLPEMSALLEGEVPPAT</sequence>
<accession>A0ABW2Q8M6</accession>
<evidence type="ECO:0000256" key="3">
    <source>
        <dbReference type="PROSITE-ProRule" id="PRU00023"/>
    </source>
</evidence>